<comment type="similarity">
    <text evidence="2 7 9">Belongs to the uroporphyrinogen decarboxylase family.</text>
</comment>
<dbReference type="NCBIfam" id="TIGR01464">
    <property type="entry name" value="hemE"/>
    <property type="match status" value="1"/>
</dbReference>
<gene>
    <name evidence="7" type="primary">hemE</name>
    <name evidence="13" type="ordered locus">RMDY18_06250</name>
</gene>
<dbReference type="PANTHER" id="PTHR21091:SF169">
    <property type="entry name" value="UROPORPHYRINOGEN DECARBOXYLASE"/>
    <property type="match status" value="1"/>
</dbReference>
<dbReference type="PROSITE" id="PS00906">
    <property type="entry name" value="UROD_1"/>
    <property type="match status" value="1"/>
</dbReference>
<evidence type="ECO:0000313" key="13">
    <source>
        <dbReference type="EMBL" id="BAI64457.1"/>
    </source>
</evidence>
<dbReference type="SUPFAM" id="SSF51726">
    <property type="entry name" value="UROD/MetE-like"/>
    <property type="match status" value="1"/>
</dbReference>
<comment type="caution">
    <text evidence="7">Lacks conserved residue(s) required for the propagation of feature annotation.</text>
</comment>
<feature type="binding site" evidence="7">
    <location>
        <position position="304"/>
    </location>
    <ligand>
        <name>substrate</name>
    </ligand>
</feature>
<evidence type="ECO:0000256" key="9">
    <source>
        <dbReference type="RuleBase" id="RU004169"/>
    </source>
</evidence>
<dbReference type="GO" id="GO:0005829">
    <property type="term" value="C:cytosol"/>
    <property type="evidence" value="ECO:0007669"/>
    <property type="project" value="TreeGrafter"/>
</dbReference>
<feature type="compositionally biased region" description="Basic and acidic residues" evidence="10">
    <location>
        <begin position="1"/>
        <end position="13"/>
    </location>
</feature>
<evidence type="ECO:0000256" key="6">
    <source>
        <dbReference type="ARBA" id="ARBA00023244"/>
    </source>
</evidence>
<feature type="domain" description="Uroporphyrinogen decarboxylase (URO-D)" evidence="12">
    <location>
        <begin position="237"/>
        <end position="253"/>
    </location>
</feature>
<feature type="compositionally biased region" description="Polar residues" evidence="10">
    <location>
        <begin position="43"/>
        <end position="54"/>
    </location>
</feature>
<dbReference type="GO" id="GO:0006782">
    <property type="term" value="P:protoporphyrinogen IX biosynthetic process"/>
    <property type="evidence" value="ECO:0007669"/>
    <property type="project" value="UniProtKB-UniRule"/>
</dbReference>
<dbReference type="EMBL" id="AP011540">
    <property type="protein sequence ID" value="BAI64457.1"/>
    <property type="molecule type" value="Genomic_DNA"/>
</dbReference>
<evidence type="ECO:0000313" key="14">
    <source>
        <dbReference type="Proteomes" id="UP000001883"/>
    </source>
</evidence>
<dbReference type="STRING" id="680646.RMDY18_06250"/>
<evidence type="ECO:0000256" key="7">
    <source>
        <dbReference type="HAMAP-Rule" id="MF_00218"/>
    </source>
</evidence>
<comment type="catalytic activity">
    <reaction evidence="7 8">
        <text>uroporphyrinogen III + 4 H(+) = coproporphyrinogen III + 4 CO2</text>
        <dbReference type="Rhea" id="RHEA:19865"/>
        <dbReference type="ChEBI" id="CHEBI:15378"/>
        <dbReference type="ChEBI" id="CHEBI:16526"/>
        <dbReference type="ChEBI" id="CHEBI:57308"/>
        <dbReference type="ChEBI" id="CHEBI:57309"/>
        <dbReference type="EC" id="4.1.1.37"/>
    </reaction>
</comment>
<dbReference type="eggNOG" id="COG0407">
    <property type="taxonomic scope" value="Bacteria"/>
</dbReference>
<dbReference type="EC" id="4.1.1.37" evidence="3 7"/>
<keyword evidence="4 7" id="KW-0210">Decarboxylase</keyword>
<evidence type="ECO:0000256" key="1">
    <source>
        <dbReference type="ARBA" id="ARBA00004804"/>
    </source>
</evidence>
<protein>
    <recommendedName>
        <fullName evidence="3 7">Uroporphyrinogen decarboxylase</fullName>
        <shortName evidence="7">UPD</shortName>
        <shortName evidence="7">URO-D</shortName>
        <ecNumber evidence="3 7">4.1.1.37</ecNumber>
    </recommendedName>
</protein>
<feature type="domain" description="Uroporphyrinogen decarboxylase (URO-D)" evidence="11">
    <location>
        <begin position="120"/>
        <end position="129"/>
    </location>
</feature>
<reference evidence="13 14" key="3">
    <citation type="journal article" date="2010" name="Sequencing">
        <title>Complete Genome Sequence of Rothia mucilaginosa DY-18: A Clinical Isolate with Dense Meshwork-Like Structures from a Persistent Apical Periodontitis Lesion.</title>
        <authorList>
            <person name="Yamane K."/>
            <person name="Nambu T."/>
            <person name="Yamanaka T."/>
            <person name="Mashimo C."/>
            <person name="Sugimori C."/>
            <person name="Leung K.-P."/>
            <person name="Fukushima H."/>
        </authorList>
    </citation>
    <scope>NUCLEOTIDE SEQUENCE [LARGE SCALE GENOMIC DNA]</scope>
    <source>
        <strain evidence="13 14">DY-18</strain>
    </source>
</reference>
<dbReference type="GO" id="GO:0004853">
    <property type="term" value="F:uroporphyrinogen decarboxylase activity"/>
    <property type="evidence" value="ECO:0007669"/>
    <property type="project" value="UniProtKB-UniRule"/>
</dbReference>
<comment type="function">
    <text evidence="7">Catalyzes the decarboxylation of four acetate groups of uroporphyrinogen-III to yield coproporphyrinogen-III.</text>
</comment>
<evidence type="ECO:0000256" key="3">
    <source>
        <dbReference type="ARBA" id="ARBA00012288"/>
    </source>
</evidence>
<proteinExistence type="inferred from homology"/>
<comment type="pathway">
    <text evidence="1 7 8">Porphyrin-containing compound metabolism; protoporphyrin-IX biosynthesis; coproporphyrinogen-III from 5-aminolevulinate: step 4/4.</text>
</comment>
<reference evidence="13 14" key="2">
    <citation type="journal article" date="2010" name="J Osaka Dent Univ">
        <title>Isolation and identification of Rothia mucilaginosa from persistent apical periodontitis lesions.</title>
        <authorList>
            <person name="Yamane K."/>
            <person name="Yoshida M."/>
            <person name="Fujihira T."/>
            <person name="Baba T."/>
            <person name="Tsuji N."/>
            <person name="Hayashi H."/>
            <person name="Sugimori C."/>
            <person name="Yamanaka T."/>
            <person name="Mashimo C."/>
            <person name="Nambu T."/>
            <person name="Kawai H."/>
            <person name="Fukushima H."/>
        </authorList>
    </citation>
    <scope>NUCLEOTIDE SEQUENCE [LARGE SCALE GENOMIC DNA]</scope>
    <source>
        <strain evidence="13 14">DY-18</strain>
    </source>
</reference>
<dbReference type="AlphaFoldDB" id="D2NS31"/>
<dbReference type="Pfam" id="PF01208">
    <property type="entry name" value="URO-D"/>
    <property type="match status" value="1"/>
</dbReference>
<dbReference type="PROSITE" id="PS00907">
    <property type="entry name" value="UROD_2"/>
    <property type="match status" value="1"/>
</dbReference>
<dbReference type="Proteomes" id="UP000001883">
    <property type="component" value="Chromosome"/>
</dbReference>
<evidence type="ECO:0000256" key="4">
    <source>
        <dbReference type="ARBA" id="ARBA00022793"/>
    </source>
</evidence>
<keyword evidence="14" id="KW-1185">Reference proteome</keyword>
<feature type="binding site" evidence="7">
    <location>
        <begin position="125"/>
        <end position="129"/>
    </location>
    <ligand>
        <name>substrate</name>
    </ligand>
</feature>
<dbReference type="Gene3D" id="3.20.20.210">
    <property type="match status" value="1"/>
</dbReference>
<feature type="site" description="Transition state stabilizer" evidence="7">
    <location>
        <position position="174"/>
    </location>
</feature>
<dbReference type="InterPro" id="IPR038071">
    <property type="entry name" value="UROD/MetE-like_sf"/>
</dbReference>
<evidence type="ECO:0000256" key="5">
    <source>
        <dbReference type="ARBA" id="ARBA00023239"/>
    </source>
</evidence>
<feature type="compositionally biased region" description="Low complexity" evidence="10">
    <location>
        <begin position="58"/>
        <end position="75"/>
    </location>
</feature>
<evidence type="ECO:0000256" key="8">
    <source>
        <dbReference type="RuleBase" id="RU000554"/>
    </source>
</evidence>
<reference evidence="14" key="1">
    <citation type="submission" date="2009-07" db="EMBL/GenBank/DDBJ databases">
        <title>Complete genome sequence of Rothia mucilaginosa DJ.</title>
        <authorList>
            <person name="Yamane K."/>
            <person name="Nambu T."/>
            <person name="Mashimo C."/>
            <person name="Sugimori C."/>
            <person name="Yamanaka T."/>
            <person name="Leung K."/>
            <person name="Fukushima H."/>
        </authorList>
    </citation>
    <scope>NUCLEOTIDE SEQUENCE [LARGE SCALE GENOMIC DNA]</scope>
    <source>
        <strain evidence="14">DY-18</strain>
    </source>
</reference>
<sequence>MGDAGTKSRHELRCPSLLRKPSLGKSHHDIVSQKRPHKPVTLDTMSENQHTTPASEKGPASAQGAAQAPALPAHPTDTQRPLLTDEQLAHLSANHPLRADTTADSPMLRALTGRPSSHRPVWFMRQAGRSLPEYRQVREGIPMLDACLTPDLAAEITVQPVRRHKVDAGIFFSDIVIPMKLAGVNVDIVPGKGPVLDQPVRTLDEVRDLPELKDSDLDPIREAVAATVEMLGDTPLIGFAGAPFTVAAYMVEGGPSRDHLRPRTMMHADPAAWHELAAWAARTAGQFLRAQIEAGASAVQLFDSWAGSLGESDYRRYVQAHSATALDMVREYGVPRIHFGTGTTALLPAMHEAGADVIGVDYRLPLSAANTLLNGAVPLQGNIDPALLAAGSENLYAHVDEVLAEGNAAPSHVVNLGHGVPPTTDPQVLTDLVAYIHEKTAN</sequence>
<name>D2NS31_ROTMD</name>
<dbReference type="UniPathway" id="UPA00251">
    <property type="reaction ID" value="UER00321"/>
</dbReference>
<comment type="subcellular location">
    <subcellularLocation>
        <location evidence="7">Cytoplasm</location>
    </subcellularLocation>
</comment>
<organism evidence="13 14">
    <name type="scientific">Rothia mucilaginosa (strain DY-18)</name>
    <name type="common">Stomatococcus mucilaginosus</name>
    <dbReference type="NCBI Taxonomy" id="680646"/>
    <lineage>
        <taxon>Bacteria</taxon>
        <taxon>Bacillati</taxon>
        <taxon>Actinomycetota</taxon>
        <taxon>Actinomycetes</taxon>
        <taxon>Micrococcales</taxon>
        <taxon>Micrococcaceae</taxon>
        <taxon>Rothia</taxon>
    </lineage>
</organism>
<keyword evidence="7" id="KW-0963">Cytoplasm</keyword>
<dbReference type="KEGG" id="rmu:RMDY18_06250"/>
<feature type="binding site" evidence="7">
    <location>
        <position position="249"/>
    </location>
    <ligand>
        <name>substrate</name>
    </ligand>
</feature>
<accession>D2NS31</accession>
<evidence type="ECO:0000259" key="11">
    <source>
        <dbReference type="PROSITE" id="PS00906"/>
    </source>
</evidence>
<evidence type="ECO:0000256" key="2">
    <source>
        <dbReference type="ARBA" id="ARBA00009935"/>
    </source>
</evidence>
<dbReference type="CDD" id="cd00717">
    <property type="entry name" value="URO-D"/>
    <property type="match status" value="1"/>
</dbReference>
<dbReference type="HAMAP" id="MF_00218">
    <property type="entry name" value="URO_D"/>
    <property type="match status" value="1"/>
</dbReference>
<dbReference type="PANTHER" id="PTHR21091">
    <property type="entry name" value="METHYLTETRAHYDROFOLATE:HOMOCYSTEINE METHYLTRANSFERASE RELATED"/>
    <property type="match status" value="1"/>
</dbReference>
<feature type="binding site" evidence="7">
    <location>
        <position position="174"/>
    </location>
    <ligand>
        <name>substrate</name>
    </ligand>
</feature>
<keyword evidence="5 7" id="KW-0456">Lyase</keyword>
<dbReference type="InterPro" id="IPR000257">
    <property type="entry name" value="Uroporphyrinogen_deCOase"/>
</dbReference>
<keyword evidence="6 7" id="KW-0627">Porphyrin biosynthesis</keyword>
<feature type="region of interest" description="Disordered" evidence="10">
    <location>
        <begin position="1"/>
        <end position="78"/>
    </location>
</feature>
<evidence type="ECO:0000256" key="10">
    <source>
        <dbReference type="SAM" id="MobiDB-lite"/>
    </source>
</evidence>
<dbReference type="InterPro" id="IPR006361">
    <property type="entry name" value="Uroporphyrinogen_deCO2ase_HemE"/>
</dbReference>
<comment type="subunit">
    <text evidence="7">Homodimer.</text>
</comment>
<dbReference type="HOGENOM" id="CLU_040933_0_1_11"/>
<feature type="binding site" evidence="7">
    <location>
        <position position="418"/>
    </location>
    <ligand>
        <name>substrate</name>
    </ligand>
</feature>
<evidence type="ECO:0000259" key="12">
    <source>
        <dbReference type="PROSITE" id="PS00907"/>
    </source>
</evidence>